<evidence type="ECO:0000313" key="2">
    <source>
        <dbReference type="EMBL" id="AZA11779.1"/>
    </source>
</evidence>
<dbReference type="Pfam" id="PF13508">
    <property type="entry name" value="Acetyltransf_7"/>
    <property type="match status" value="1"/>
</dbReference>
<feature type="domain" description="N-acetyltransferase" evidence="1">
    <location>
        <begin position="23"/>
        <end position="203"/>
    </location>
</feature>
<dbReference type="Gene3D" id="3.40.630.30">
    <property type="match status" value="1"/>
</dbReference>
<dbReference type="InterPro" id="IPR000182">
    <property type="entry name" value="GNAT_dom"/>
</dbReference>
<dbReference type="SUPFAM" id="SSF55729">
    <property type="entry name" value="Acyl-CoA N-acyltransferases (Nat)"/>
    <property type="match status" value="1"/>
</dbReference>
<dbReference type="InterPro" id="IPR016181">
    <property type="entry name" value="Acyl_CoA_acyltransferase"/>
</dbReference>
<organism evidence="2 3">
    <name type="scientific">Corynebacterium gerontici</name>
    <dbReference type="NCBI Taxonomy" id="2079234"/>
    <lineage>
        <taxon>Bacteria</taxon>
        <taxon>Bacillati</taxon>
        <taxon>Actinomycetota</taxon>
        <taxon>Actinomycetes</taxon>
        <taxon>Mycobacteriales</taxon>
        <taxon>Corynebacteriaceae</taxon>
        <taxon>Corynebacterium</taxon>
    </lineage>
</organism>
<dbReference type="PROSITE" id="PS51186">
    <property type="entry name" value="GNAT"/>
    <property type="match status" value="1"/>
</dbReference>
<sequence length="210" mass="23792">MANRIFFLPHEQRNHDSIKRVSYSILDLPPAAFSTHAATLVDLYIEAMGYPRSLKSRAVHSWRSAVMEAGFVACCAVSGEELLGVTYGFLGRPEHWWYRQLSQGLRQQHPHTNPLEPPALWLRNYFELAEIHVSPHHQGRGIGRALLQHVLNQVHSPNILLSTPEVPMESNAAFGLYRSLGFEDMLRHFHFAGDARPFAVLRAPSQHATQ</sequence>
<gene>
    <name evidence="2" type="ORF">CGERO_07395</name>
</gene>
<accession>A0A3G6J1F9</accession>
<dbReference type="EMBL" id="CP033897">
    <property type="protein sequence ID" value="AZA11779.1"/>
    <property type="molecule type" value="Genomic_DNA"/>
</dbReference>
<evidence type="ECO:0000259" key="1">
    <source>
        <dbReference type="PROSITE" id="PS51186"/>
    </source>
</evidence>
<name>A0A3G6J1F9_9CORY</name>
<reference evidence="2 3" key="1">
    <citation type="submission" date="2018-11" db="EMBL/GenBank/DDBJ databases">
        <authorList>
            <person name="Kleinhagauer T."/>
            <person name="Glaeser S.P."/>
            <person name="Spergser J."/>
            <person name="Ruckert C."/>
            <person name="Kaempfer P."/>
            <person name="Busse H.-J."/>
        </authorList>
    </citation>
    <scope>NUCLEOTIDE SEQUENCE [LARGE SCALE GENOMIC DNA]</scope>
    <source>
        <strain evidence="2 3">W8</strain>
    </source>
</reference>
<dbReference type="CDD" id="cd04301">
    <property type="entry name" value="NAT_SF"/>
    <property type="match status" value="1"/>
</dbReference>
<protein>
    <submittedName>
        <fullName evidence="2">Ribosomal-protein-alanine N-acetyltransferase</fullName>
    </submittedName>
</protein>
<dbReference type="Proteomes" id="UP000271587">
    <property type="component" value="Chromosome"/>
</dbReference>
<keyword evidence="3" id="KW-1185">Reference proteome</keyword>
<proteinExistence type="predicted"/>
<dbReference type="AlphaFoldDB" id="A0A3G6J1F9"/>
<keyword evidence="2" id="KW-0808">Transferase</keyword>
<dbReference type="GO" id="GO:0016747">
    <property type="term" value="F:acyltransferase activity, transferring groups other than amino-acyl groups"/>
    <property type="evidence" value="ECO:0007669"/>
    <property type="project" value="InterPro"/>
</dbReference>
<dbReference type="KEGG" id="cgk:CGERO_07395"/>
<evidence type="ECO:0000313" key="3">
    <source>
        <dbReference type="Proteomes" id="UP000271587"/>
    </source>
</evidence>